<comment type="caution">
    <text evidence="6">The sequence shown here is derived from an EMBL/GenBank/DDBJ whole genome shotgun (WGS) entry which is preliminary data.</text>
</comment>
<sequence length="134" mass="14467">MGGGDVEKMVLVGLVWGATNAFMKRGAFIWDKKLKSPSQPNTAYQNPILKTMSNWINLVLTWQYSLPFMLNLSASATFFAILGNTPISLAVPVTNATTFAATAVFGMILGEKIRVGLALLGTFFIVVGVFVSTM</sequence>
<evidence type="ECO:0008006" key="8">
    <source>
        <dbReference type="Google" id="ProtNLM"/>
    </source>
</evidence>
<keyword evidence="3 5" id="KW-1133">Transmembrane helix</keyword>
<evidence type="ECO:0000256" key="3">
    <source>
        <dbReference type="ARBA" id="ARBA00022989"/>
    </source>
</evidence>
<dbReference type="Proteomes" id="UP001454036">
    <property type="component" value="Unassembled WGS sequence"/>
</dbReference>
<keyword evidence="2 5" id="KW-0812">Transmembrane</keyword>
<organism evidence="6 7">
    <name type="scientific">Lithospermum erythrorhizon</name>
    <name type="common">Purple gromwell</name>
    <name type="synonym">Lithospermum officinale var. erythrorhizon</name>
    <dbReference type="NCBI Taxonomy" id="34254"/>
    <lineage>
        <taxon>Eukaryota</taxon>
        <taxon>Viridiplantae</taxon>
        <taxon>Streptophyta</taxon>
        <taxon>Embryophyta</taxon>
        <taxon>Tracheophyta</taxon>
        <taxon>Spermatophyta</taxon>
        <taxon>Magnoliopsida</taxon>
        <taxon>eudicotyledons</taxon>
        <taxon>Gunneridae</taxon>
        <taxon>Pentapetalae</taxon>
        <taxon>asterids</taxon>
        <taxon>lamiids</taxon>
        <taxon>Boraginales</taxon>
        <taxon>Boraginaceae</taxon>
        <taxon>Boraginoideae</taxon>
        <taxon>Lithospermeae</taxon>
        <taxon>Lithospermum</taxon>
    </lineage>
</organism>
<keyword evidence="7" id="KW-1185">Reference proteome</keyword>
<dbReference type="Gene3D" id="1.10.3730.20">
    <property type="match status" value="1"/>
</dbReference>
<dbReference type="PANTHER" id="PTHR28668">
    <property type="entry name" value="TRANSMEMBRANE PROTEIN 234"/>
    <property type="match status" value="1"/>
</dbReference>
<gene>
    <name evidence="6" type="ORF">LIER_10376</name>
</gene>
<feature type="transmembrane region" description="Helical" evidence="5">
    <location>
        <begin position="62"/>
        <end position="82"/>
    </location>
</feature>
<dbReference type="GO" id="GO:0016020">
    <property type="term" value="C:membrane"/>
    <property type="evidence" value="ECO:0007669"/>
    <property type="project" value="UniProtKB-SubCell"/>
</dbReference>
<keyword evidence="4 5" id="KW-0472">Membrane</keyword>
<evidence type="ECO:0000313" key="7">
    <source>
        <dbReference type="Proteomes" id="UP001454036"/>
    </source>
</evidence>
<feature type="transmembrane region" description="Helical" evidence="5">
    <location>
        <begin position="115"/>
        <end position="133"/>
    </location>
</feature>
<evidence type="ECO:0000256" key="4">
    <source>
        <dbReference type="ARBA" id="ARBA00023136"/>
    </source>
</evidence>
<comment type="subcellular location">
    <subcellularLocation>
        <location evidence="1">Membrane</location>
        <topology evidence="1">Multi-pass membrane protein</topology>
    </subcellularLocation>
</comment>
<protein>
    <recommendedName>
        <fullName evidence="8">Transmembrane protein 234 homolog</fullName>
    </recommendedName>
</protein>
<name>A0AAV3PL28_LITER</name>
<evidence type="ECO:0000313" key="6">
    <source>
        <dbReference type="EMBL" id="GAA0151721.1"/>
    </source>
</evidence>
<dbReference type="InterPro" id="IPR018908">
    <property type="entry name" value="TMEM234"/>
</dbReference>
<feature type="transmembrane region" description="Helical" evidence="5">
    <location>
        <begin position="89"/>
        <end position="109"/>
    </location>
</feature>
<dbReference type="PANTHER" id="PTHR28668:SF1">
    <property type="entry name" value="TRANSMEMBRANE PROTEIN 234"/>
    <property type="match status" value="1"/>
</dbReference>
<reference evidence="6 7" key="1">
    <citation type="submission" date="2024-01" db="EMBL/GenBank/DDBJ databases">
        <title>The complete chloroplast genome sequence of Lithospermum erythrorhizon: insights into the phylogenetic relationship among Boraginaceae species and the maternal lineages of purple gromwells.</title>
        <authorList>
            <person name="Okada T."/>
            <person name="Watanabe K."/>
        </authorList>
    </citation>
    <scope>NUCLEOTIDE SEQUENCE [LARGE SCALE GENOMIC DNA]</scope>
</reference>
<evidence type="ECO:0000256" key="1">
    <source>
        <dbReference type="ARBA" id="ARBA00004141"/>
    </source>
</evidence>
<dbReference type="AlphaFoldDB" id="A0AAV3PL28"/>
<proteinExistence type="predicted"/>
<dbReference type="EMBL" id="BAABME010001840">
    <property type="protein sequence ID" value="GAA0151721.1"/>
    <property type="molecule type" value="Genomic_DNA"/>
</dbReference>
<accession>A0AAV3PL28</accession>
<dbReference type="Pfam" id="PF10639">
    <property type="entry name" value="TMEM234"/>
    <property type="match status" value="1"/>
</dbReference>
<evidence type="ECO:0000256" key="5">
    <source>
        <dbReference type="SAM" id="Phobius"/>
    </source>
</evidence>
<evidence type="ECO:0000256" key="2">
    <source>
        <dbReference type="ARBA" id="ARBA00022692"/>
    </source>
</evidence>